<dbReference type="GO" id="GO:0004674">
    <property type="term" value="F:protein serine/threonine kinase activity"/>
    <property type="evidence" value="ECO:0007669"/>
    <property type="project" value="UniProtKB-KW"/>
</dbReference>
<organism evidence="8 9">
    <name type="scientific">Haematococcus lacustris</name>
    <name type="common">Green alga</name>
    <name type="synonym">Haematococcus pluvialis</name>
    <dbReference type="NCBI Taxonomy" id="44745"/>
    <lineage>
        <taxon>Eukaryota</taxon>
        <taxon>Viridiplantae</taxon>
        <taxon>Chlorophyta</taxon>
        <taxon>core chlorophytes</taxon>
        <taxon>Chlorophyceae</taxon>
        <taxon>CS clade</taxon>
        <taxon>Chlamydomonadales</taxon>
        <taxon>Haematococcaceae</taxon>
        <taxon>Haematococcus</taxon>
    </lineage>
</organism>
<evidence type="ECO:0000256" key="6">
    <source>
        <dbReference type="RuleBase" id="RU000304"/>
    </source>
</evidence>
<keyword evidence="2 5" id="KW-0547">Nucleotide-binding</keyword>
<dbReference type="EMBL" id="BLLF01000683">
    <property type="protein sequence ID" value="GFH14068.1"/>
    <property type="molecule type" value="Genomic_DNA"/>
</dbReference>
<evidence type="ECO:0000256" key="2">
    <source>
        <dbReference type="ARBA" id="ARBA00022741"/>
    </source>
</evidence>
<dbReference type="Gene3D" id="3.30.200.20">
    <property type="entry name" value="Phosphorylase Kinase, domain 1"/>
    <property type="match status" value="1"/>
</dbReference>
<keyword evidence="6" id="KW-0723">Serine/threonine-protein kinase</keyword>
<keyword evidence="3" id="KW-0418">Kinase</keyword>
<keyword evidence="4 5" id="KW-0067">ATP-binding</keyword>
<keyword evidence="9" id="KW-1185">Reference proteome</keyword>
<dbReference type="PROSITE" id="PS00108">
    <property type="entry name" value="PROTEIN_KINASE_ST"/>
    <property type="match status" value="1"/>
</dbReference>
<evidence type="ECO:0000256" key="4">
    <source>
        <dbReference type="ARBA" id="ARBA00022840"/>
    </source>
</evidence>
<dbReference type="InterPro" id="IPR017441">
    <property type="entry name" value="Protein_kinase_ATP_BS"/>
</dbReference>
<evidence type="ECO:0000256" key="1">
    <source>
        <dbReference type="ARBA" id="ARBA00022679"/>
    </source>
</evidence>
<evidence type="ECO:0000256" key="3">
    <source>
        <dbReference type="ARBA" id="ARBA00022777"/>
    </source>
</evidence>
<sequence>MPRAAGRAATLKEMQLPLTNTVLGEALKAKQAVWVSDCTAFMQNSRNPHQDVYLATSQEAAGCMVVCPMYHQDRPFMALYLNMSQRYSTQVLETVGQALLETCAVMEPAIWHLLHGELDFEWRYLQTQVLGGPGSSSELQAGERILLSAFSSAARSRASPCLLRPPSTAQETPRLGWPGLGQSSARRIGALISGLQGKVQEAQRHQLQARAETLHQDELGNISISAKIGAGGFGACYRGLYQGTEAAIKVVHDRHGSATEVFRNAVELAVLSTLSHPNIVQVLTYFTDVGVSYPSADDLMTTPEAAPRWPAIYQTLLELALALRYLHSLSLVHRDVKLQNVLLKSHSNDPRGFTCKLSGEALHLWS</sequence>
<dbReference type="Gene3D" id="1.10.510.10">
    <property type="entry name" value="Transferase(Phosphotransferase) domain 1"/>
    <property type="match status" value="1"/>
</dbReference>
<keyword evidence="1" id="KW-0808">Transferase</keyword>
<dbReference type="InterPro" id="IPR000719">
    <property type="entry name" value="Prot_kinase_dom"/>
</dbReference>
<dbReference type="PROSITE" id="PS50011">
    <property type="entry name" value="PROTEIN_KINASE_DOM"/>
    <property type="match status" value="1"/>
</dbReference>
<name>A0A699Z3X7_HAELA</name>
<dbReference type="Pfam" id="PF00069">
    <property type="entry name" value="Pkinase"/>
    <property type="match status" value="1"/>
</dbReference>
<dbReference type="PANTHER" id="PTHR44329:SF214">
    <property type="entry name" value="PROTEIN KINASE DOMAIN-CONTAINING PROTEIN"/>
    <property type="match status" value="1"/>
</dbReference>
<dbReference type="CDD" id="cd00180">
    <property type="entry name" value="PKc"/>
    <property type="match status" value="1"/>
</dbReference>
<dbReference type="AlphaFoldDB" id="A0A699Z3X7"/>
<dbReference type="SUPFAM" id="SSF56112">
    <property type="entry name" value="Protein kinase-like (PK-like)"/>
    <property type="match status" value="1"/>
</dbReference>
<feature type="binding site" evidence="5">
    <location>
        <position position="249"/>
    </location>
    <ligand>
        <name>ATP</name>
        <dbReference type="ChEBI" id="CHEBI:30616"/>
    </ligand>
</feature>
<feature type="domain" description="Protein kinase" evidence="7">
    <location>
        <begin position="222"/>
        <end position="366"/>
    </location>
</feature>
<protein>
    <recommendedName>
        <fullName evidence="7">Protein kinase domain-containing protein</fullName>
    </recommendedName>
</protein>
<evidence type="ECO:0000313" key="8">
    <source>
        <dbReference type="EMBL" id="GFH14068.1"/>
    </source>
</evidence>
<dbReference type="GO" id="GO:0005524">
    <property type="term" value="F:ATP binding"/>
    <property type="evidence" value="ECO:0007669"/>
    <property type="project" value="UniProtKB-UniRule"/>
</dbReference>
<dbReference type="PANTHER" id="PTHR44329">
    <property type="entry name" value="SERINE/THREONINE-PROTEIN KINASE TNNI3K-RELATED"/>
    <property type="match status" value="1"/>
</dbReference>
<feature type="non-terminal residue" evidence="8">
    <location>
        <position position="366"/>
    </location>
</feature>
<feature type="non-terminal residue" evidence="8">
    <location>
        <position position="1"/>
    </location>
</feature>
<dbReference type="SMART" id="SM00220">
    <property type="entry name" value="S_TKc"/>
    <property type="match status" value="1"/>
</dbReference>
<evidence type="ECO:0000259" key="7">
    <source>
        <dbReference type="PROSITE" id="PS50011"/>
    </source>
</evidence>
<dbReference type="PROSITE" id="PS00107">
    <property type="entry name" value="PROTEIN_KINASE_ATP"/>
    <property type="match status" value="1"/>
</dbReference>
<dbReference type="InterPro" id="IPR008271">
    <property type="entry name" value="Ser/Thr_kinase_AS"/>
</dbReference>
<comment type="similarity">
    <text evidence="6">Belongs to the protein kinase superfamily.</text>
</comment>
<evidence type="ECO:0000313" key="9">
    <source>
        <dbReference type="Proteomes" id="UP000485058"/>
    </source>
</evidence>
<comment type="caution">
    <text evidence="8">The sequence shown here is derived from an EMBL/GenBank/DDBJ whole genome shotgun (WGS) entry which is preliminary data.</text>
</comment>
<accession>A0A699Z3X7</accession>
<reference evidence="8 9" key="1">
    <citation type="submission" date="2020-02" db="EMBL/GenBank/DDBJ databases">
        <title>Draft genome sequence of Haematococcus lacustris strain NIES-144.</title>
        <authorList>
            <person name="Morimoto D."/>
            <person name="Nakagawa S."/>
            <person name="Yoshida T."/>
            <person name="Sawayama S."/>
        </authorList>
    </citation>
    <scope>NUCLEOTIDE SEQUENCE [LARGE SCALE GENOMIC DNA]</scope>
    <source>
        <strain evidence="8 9">NIES-144</strain>
    </source>
</reference>
<dbReference type="InterPro" id="IPR051681">
    <property type="entry name" value="Ser/Thr_Kinases-Pseudokinases"/>
</dbReference>
<gene>
    <name evidence="8" type="ORF">HaLaN_10047</name>
</gene>
<proteinExistence type="inferred from homology"/>
<dbReference type="InterPro" id="IPR011009">
    <property type="entry name" value="Kinase-like_dom_sf"/>
</dbReference>
<dbReference type="Proteomes" id="UP000485058">
    <property type="component" value="Unassembled WGS sequence"/>
</dbReference>
<evidence type="ECO:0000256" key="5">
    <source>
        <dbReference type="PROSITE-ProRule" id="PRU10141"/>
    </source>
</evidence>